<evidence type="ECO:0000259" key="4">
    <source>
        <dbReference type="Pfam" id="PF00891"/>
    </source>
</evidence>
<evidence type="ECO:0000256" key="1">
    <source>
        <dbReference type="ARBA" id="ARBA00022603"/>
    </source>
</evidence>
<dbReference type="GO" id="GO:0008171">
    <property type="term" value="F:O-methyltransferase activity"/>
    <property type="evidence" value="ECO:0007669"/>
    <property type="project" value="InterPro"/>
</dbReference>
<sequence>MSNYSRLSDLAAQIQASTDTVDKYLKDHNLPAPSFHEDGPVDFGLNDEAQRALETAKTSSLELFDLLQGPAVALRPVYNGVSLQAIYRYDIASKVPINGEISYQDLSEKCGLSVINLQRILRFAMVSNRCFTEPRKGFVAHSAASRVLVDNPMARSGLGFMFDECWQAFAHTLDSVRDHGETEDVAKTGWSHYHKTDQGLFENHSSRSEMSRRMAEAMICFSSAVSVSSQAYFLVKNYPWNTVAKVVDVGGAQGHISIELAQSYPNLKVVLQDLPDVVEGIDKTLPKNVKDRIEIIAHDFFTDQTIQADAYLFSQIFHDWPEAHCIKILRALIPQLKPGARVICYDHLLPEPGTIPLLREQAARYAYNSVSLPVRGMDMIMLSLFNSRERDSDDWATLFQAADPRFRKPKAWIPEGSSLGINEAVWEGGSKGVQE</sequence>
<dbReference type="PANTHER" id="PTHR43712:SF12">
    <property type="entry name" value="STERIGMATOCYSTIN 8-O-METHYLTRANSFERASE"/>
    <property type="match status" value="1"/>
</dbReference>
<keyword evidence="1" id="KW-0489">Methyltransferase</keyword>
<dbReference type="GeneID" id="59262827"/>
<name>A0A8H6EGS1_9HELO</name>
<dbReference type="RefSeq" id="XP_037190701.1">
    <property type="nucleotide sequence ID" value="XM_037339135.1"/>
</dbReference>
<dbReference type="InterPro" id="IPR016461">
    <property type="entry name" value="COMT-like"/>
</dbReference>
<dbReference type="OrthoDB" id="1606438at2759"/>
<dbReference type="InterPro" id="IPR036388">
    <property type="entry name" value="WH-like_DNA-bd_sf"/>
</dbReference>
<organism evidence="5 6">
    <name type="scientific">Botrytis fragariae</name>
    <dbReference type="NCBI Taxonomy" id="1964551"/>
    <lineage>
        <taxon>Eukaryota</taxon>
        <taxon>Fungi</taxon>
        <taxon>Dikarya</taxon>
        <taxon>Ascomycota</taxon>
        <taxon>Pezizomycotina</taxon>
        <taxon>Leotiomycetes</taxon>
        <taxon>Helotiales</taxon>
        <taxon>Sclerotiniaceae</taxon>
        <taxon>Botrytis</taxon>
    </lineage>
</organism>
<dbReference type="AlphaFoldDB" id="A0A8H6EGS1"/>
<dbReference type="Proteomes" id="UP000531561">
    <property type="component" value="Unassembled WGS sequence"/>
</dbReference>
<gene>
    <name evidence="5" type="ORF">Bfra_008778</name>
</gene>
<dbReference type="SUPFAM" id="SSF46785">
    <property type="entry name" value="Winged helix' DNA-binding domain"/>
    <property type="match status" value="1"/>
</dbReference>
<dbReference type="Gene3D" id="1.10.10.10">
    <property type="entry name" value="Winged helix-like DNA-binding domain superfamily/Winged helix DNA-binding domain"/>
    <property type="match status" value="1"/>
</dbReference>
<dbReference type="PROSITE" id="PS51683">
    <property type="entry name" value="SAM_OMT_II"/>
    <property type="match status" value="1"/>
</dbReference>
<keyword evidence="3" id="KW-0949">S-adenosyl-L-methionine</keyword>
<evidence type="ECO:0000313" key="6">
    <source>
        <dbReference type="Proteomes" id="UP000531561"/>
    </source>
</evidence>
<dbReference type="InterPro" id="IPR029063">
    <property type="entry name" value="SAM-dependent_MTases_sf"/>
</dbReference>
<dbReference type="CDD" id="cd02440">
    <property type="entry name" value="AdoMet_MTases"/>
    <property type="match status" value="1"/>
</dbReference>
<dbReference type="InterPro" id="IPR001077">
    <property type="entry name" value="COMT_C"/>
</dbReference>
<keyword evidence="6" id="KW-1185">Reference proteome</keyword>
<accession>A0A8H6EGS1</accession>
<dbReference type="SUPFAM" id="SSF53335">
    <property type="entry name" value="S-adenosyl-L-methionine-dependent methyltransferases"/>
    <property type="match status" value="1"/>
</dbReference>
<reference evidence="5 6" key="1">
    <citation type="journal article" date="2020" name="Phytopathology">
        <title>A high-quality genome resource of Botrytis fragariae, a new and rapidly spreading fungal pathogen causing strawberry gray mold in the U.S.A.</title>
        <authorList>
            <person name="Wu Y."/>
            <person name="Saski C.A."/>
            <person name="Schnabel G."/>
            <person name="Xiao S."/>
            <person name="Hu M."/>
        </authorList>
    </citation>
    <scope>NUCLEOTIDE SEQUENCE [LARGE SCALE GENOMIC DNA]</scope>
    <source>
        <strain evidence="5 6">BVB16</strain>
    </source>
</reference>
<proteinExistence type="predicted"/>
<dbReference type="EMBL" id="JABFCT010000011">
    <property type="protein sequence ID" value="KAF5871754.1"/>
    <property type="molecule type" value="Genomic_DNA"/>
</dbReference>
<evidence type="ECO:0000313" key="5">
    <source>
        <dbReference type="EMBL" id="KAF5871754.1"/>
    </source>
</evidence>
<dbReference type="Pfam" id="PF00891">
    <property type="entry name" value="Methyltransf_2"/>
    <property type="match status" value="1"/>
</dbReference>
<comment type="caution">
    <text evidence="5">The sequence shown here is derived from an EMBL/GenBank/DDBJ whole genome shotgun (WGS) entry which is preliminary data.</text>
</comment>
<feature type="domain" description="O-methyltransferase C-terminal" evidence="4">
    <location>
        <begin position="198"/>
        <end position="402"/>
    </location>
</feature>
<dbReference type="Gene3D" id="3.40.50.150">
    <property type="entry name" value="Vaccinia Virus protein VP39"/>
    <property type="match status" value="1"/>
</dbReference>
<evidence type="ECO:0000256" key="2">
    <source>
        <dbReference type="ARBA" id="ARBA00022679"/>
    </source>
</evidence>
<keyword evidence="2" id="KW-0808">Transferase</keyword>
<evidence type="ECO:0000256" key="3">
    <source>
        <dbReference type="ARBA" id="ARBA00022691"/>
    </source>
</evidence>
<dbReference type="PANTHER" id="PTHR43712">
    <property type="entry name" value="PUTATIVE (AFU_ORTHOLOGUE AFUA_4G14580)-RELATED"/>
    <property type="match status" value="1"/>
</dbReference>
<protein>
    <submittedName>
        <fullName evidence="5">Putative o- protein</fullName>
    </submittedName>
</protein>
<dbReference type="InterPro" id="IPR036390">
    <property type="entry name" value="WH_DNA-bd_sf"/>
</dbReference>
<dbReference type="GO" id="GO:0032259">
    <property type="term" value="P:methylation"/>
    <property type="evidence" value="ECO:0007669"/>
    <property type="project" value="UniProtKB-KW"/>
</dbReference>